<dbReference type="InterPro" id="IPR011701">
    <property type="entry name" value="MFS"/>
</dbReference>
<feature type="transmembrane region" description="Helical" evidence="6">
    <location>
        <begin position="442"/>
        <end position="465"/>
    </location>
</feature>
<dbReference type="EMBL" id="JBBPHU010000003">
    <property type="protein sequence ID" value="KAK7520318.1"/>
    <property type="molecule type" value="Genomic_DNA"/>
</dbReference>
<evidence type="ECO:0000259" key="7">
    <source>
        <dbReference type="PROSITE" id="PS50850"/>
    </source>
</evidence>
<feature type="transmembrane region" description="Helical" evidence="6">
    <location>
        <begin position="109"/>
        <end position="127"/>
    </location>
</feature>
<keyword evidence="5 6" id="KW-0472">Membrane</keyword>
<reference evidence="8 9" key="1">
    <citation type="submission" date="2024-04" db="EMBL/GenBank/DDBJ databases">
        <title>Phyllosticta paracitricarpa is synonymous to the EU quarantine fungus P. citricarpa based on phylogenomic analyses.</title>
        <authorList>
            <consortium name="Lawrence Berkeley National Laboratory"/>
            <person name="Van Ingen-Buijs V.A."/>
            <person name="Van Westerhoven A.C."/>
            <person name="Haridas S."/>
            <person name="Skiadas P."/>
            <person name="Martin F."/>
            <person name="Groenewald J.Z."/>
            <person name="Crous P.W."/>
            <person name="Seidl M.F."/>
        </authorList>
    </citation>
    <scope>NUCLEOTIDE SEQUENCE [LARGE SCALE GENOMIC DNA]</scope>
    <source>
        <strain evidence="8 9">CBS 123371</strain>
    </source>
</reference>
<comment type="subcellular location">
    <subcellularLocation>
        <location evidence="1">Membrane</location>
        <topology evidence="1">Multi-pass membrane protein</topology>
    </subcellularLocation>
</comment>
<dbReference type="PANTHER" id="PTHR43791">
    <property type="entry name" value="PERMEASE-RELATED"/>
    <property type="match status" value="1"/>
</dbReference>
<dbReference type="Gene3D" id="1.20.1250.20">
    <property type="entry name" value="MFS general substrate transporter like domains"/>
    <property type="match status" value="2"/>
</dbReference>
<keyword evidence="3 6" id="KW-0812">Transmembrane</keyword>
<feature type="transmembrane region" description="Helical" evidence="6">
    <location>
        <begin position="316"/>
        <end position="340"/>
    </location>
</feature>
<evidence type="ECO:0000256" key="6">
    <source>
        <dbReference type="SAM" id="Phobius"/>
    </source>
</evidence>
<gene>
    <name evidence="8" type="ORF">IWZ03DRAFT_393165</name>
</gene>
<dbReference type="InterPro" id="IPR020846">
    <property type="entry name" value="MFS_dom"/>
</dbReference>
<dbReference type="InterPro" id="IPR036259">
    <property type="entry name" value="MFS_trans_sf"/>
</dbReference>
<dbReference type="Pfam" id="PF07690">
    <property type="entry name" value="MFS_1"/>
    <property type="match status" value="1"/>
</dbReference>
<protein>
    <submittedName>
        <fullName evidence="8">Inner membrane transporter yfaV</fullName>
    </submittedName>
</protein>
<proteinExistence type="predicted"/>
<evidence type="ECO:0000313" key="9">
    <source>
        <dbReference type="Proteomes" id="UP001363622"/>
    </source>
</evidence>
<evidence type="ECO:0000256" key="5">
    <source>
        <dbReference type="ARBA" id="ARBA00023136"/>
    </source>
</evidence>
<feature type="transmembrane region" description="Helical" evidence="6">
    <location>
        <begin position="168"/>
        <end position="190"/>
    </location>
</feature>
<keyword evidence="4 6" id="KW-1133">Transmembrane helix</keyword>
<keyword evidence="9" id="KW-1185">Reference proteome</keyword>
<comment type="caution">
    <text evidence="8">The sequence shown here is derived from an EMBL/GenBank/DDBJ whole genome shotgun (WGS) entry which is preliminary data.</text>
</comment>
<evidence type="ECO:0000256" key="3">
    <source>
        <dbReference type="ARBA" id="ARBA00022692"/>
    </source>
</evidence>
<sequence length="488" mass="54837">MVKDGPEDLQFIDFSEQGTPVSEPDWTEREENRARRKIDCSVLPLLYLGLLVFQLDRMNLASALTGGFAKDIKVNQDTINLGNQLMFLGIVLLEIPSNMLLQKIGPRRYISGQVMIFGFIATMQVFLVNRKGFLASRMMLGLAEAGYIPGACYTLSTWYTRRELARRIAVLFFGMFSGNALSPILASGILKLKGERGLKGWQWLFLIEGVFTIFVGLSMLFLLPGSPDTPDPLLSPGLIRFKGSEREILQKRLELDDEERRGGAQGMRIPPKLVWKTILHWKRWPHMLSSFAVFSTWSPLTTYTPTIIMHLGFDRIAANALAAVGASLALVVVFIFAYVSDKFNKRGFSVIGAHVCYLIVLIVARQAHPHVGRWSRWGLWTAVNSFAVGYHPVHNSWVQLNCREPGERSISIAMWVMLSVSGLMVGTQYYRGNDTPFYHNGLRTQIIMVAVGMMFAILQVAIYAVHNRRVAQGKHKPPAGEALRIYVL</sequence>
<dbReference type="Proteomes" id="UP001363622">
    <property type="component" value="Unassembled WGS sequence"/>
</dbReference>
<evidence type="ECO:0000256" key="1">
    <source>
        <dbReference type="ARBA" id="ARBA00004141"/>
    </source>
</evidence>
<evidence type="ECO:0000256" key="4">
    <source>
        <dbReference type="ARBA" id="ARBA00022989"/>
    </source>
</evidence>
<feature type="transmembrane region" description="Helical" evidence="6">
    <location>
        <begin position="412"/>
        <end position="430"/>
    </location>
</feature>
<name>A0ABR1KS04_9PEZI</name>
<accession>A0ABR1KS04</accession>
<feature type="transmembrane region" description="Helical" evidence="6">
    <location>
        <begin position="346"/>
        <end position="364"/>
    </location>
</feature>
<evidence type="ECO:0000256" key="2">
    <source>
        <dbReference type="ARBA" id="ARBA00022448"/>
    </source>
</evidence>
<feature type="domain" description="Major facilitator superfamily (MFS) profile" evidence="7">
    <location>
        <begin position="42"/>
        <end position="488"/>
    </location>
</feature>
<organism evidence="8 9">
    <name type="scientific">Phyllosticta citriasiana</name>
    <dbReference type="NCBI Taxonomy" id="595635"/>
    <lineage>
        <taxon>Eukaryota</taxon>
        <taxon>Fungi</taxon>
        <taxon>Dikarya</taxon>
        <taxon>Ascomycota</taxon>
        <taxon>Pezizomycotina</taxon>
        <taxon>Dothideomycetes</taxon>
        <taxon>Dothideomycetes incertae sedis</taxon>
        <taxon>Botryosphaeriales</taxon>
        <taxon>Phyllostictaceae</taxon>
        <taxon>Phyllosticta</taxon>
    </lineage>
</organism>
<keyword evidence="2" id="KW-0813">Transport</keyword>
<dbReference type="PANTHER" id="PTHR43791:SF32">
    <property type="entry name" value="MAJOR FACILITATOR SUPERFAMILY (MFS) PROFILE DOMAIN-CONTAINING PROTEIN"/>
    <property type="match status" value="1"/>
</dbReference>
<dbReference type="SUPFAM" id="SSF103473">
    <property type="entry name" value="MFS general substrate transporter"/>
    <property type="match status" value="1"/>
</dbReference>
<evidence type="ECO:0000313" key="8">
    <source>
        <dbReference type="EMBL" id="KAK7520318.1"/>
    </source>
</evidence>
<feature type="transmembrane region" description="Helical" evidence="6">
    <location>
        <begin position="284"/>
        <end position="304"/>
    </location>
</feature>
<feature type="transmembrane region" description="Helical" evidence="6">
    <location>
        <begin position="202"/>
        <end position="223"/>
    </location>
</feature>
<dbReference type="PROSITE" id="PS50850">
    <property type="entry name" value="MFS"/>
    <property type="match status" value="1"/>
</dbReference>